<organism evidence="1 2">
    <name type="scientific">Klebsiella pneumoniae subsp. pneumoniae</name>
    <dbReference type="NCBI Taxonomy" id="72407"/>
    <lineage>
        <taxon>Bacteria</taxon>
        <taxon>Pseudomonadati</taxon>
        <taxon>Pseudomonadota</taxon>
        <taxon>Gammaproteobacteria</taxon>
        <taxon>Enterobacterales</taxon>
        <taxon>Enterobacteriaceae</taxon>
        <taxon>Klebsiella/Raoultella group</taxon>
        <taxon>Klebsiella</taxon>
        <taxon>Klebsiella pneumoniae complex</taxon>
    </lineage>
</organism>
<sequence length="101" mass="11078">MQIGSAPPSGCAKIAKTAARARRRLHRREAGRRFCAIVDASALSRAAQPAAVSGDTEGKSSVFAQNVTLTRAAADIRLRFWMAKRRGPQSIMIRRTPHDEY</sequence>
<reference evidence="1 2" key="1">
    <citation type="submission" date="2020-11" db="EMBL/GenBank/DDBJ databases">
        <title>Whole Genome sequence of MDR strain of Klebsiella pneumoniae K219 isolated from sputum.</title>
        <authorList>
            <person name="Aditi B.P."/>
            <person name="Mahalakshmi K."/>
            <person name="Naveen Kumar V."/>
        </authorList>
    </citation>
    <scope>NUCLEOTIDE SEQUENCE [LARGE SCALE GENOMIC DNA]</scope>
    <source>
        <strain evidence="1 2">K219</strain>
    </source>
</reference>
<evidence type="ECO:0000313" key="2">
    <source>
        <dbReference type="Proteomes" id="UP000594592"/>
    </source>
</evidence>
<proteinExistence type="predicted"/>
<evidence type="ECO:0000313" key="1">
    <source>
        <dbReference type="EMBL" id="QPG07941.1"/>
    </source>
</evidence>
<protein>
    <submittedName>
        <fullName evidence="1">Uncharacterized protein</fullName>
    </submittedName>
</protein>
<dbReference type="Proteomes" id="UP000594592">
    <property type="component" value="Chromosome"/>
</dbReference>
<gene>
    <name evidence="1" type="ORF">IUJ34_22285</name>
</gene>
<dbReference type="EMBL" id="CP064820">
    <property type="protein sequence ID" value="QPG07941.1"/>
    <property type="molecule type" value="Genomic_DNA"/>
</dbReference>
<accession>A0A7S9HF14</accession>
<name>A0A7S9HF14_KLEPN</name>
<dbReference type="AlphaFoldDB" id="A0A7S9HF14"/>